<feature type="domain" description="Aminoglycoside phosphotransferase" evidence="1">
    <location>
        <begin position="37"/>
        <end position="235"/>
    </location>
</feature>
<gene>
    <name evidence="2" type="ORF">CLV70_1236</name>
</gene>
<evidence type="ECO:0000259" key="1">
    <source>
        <dbReference type="Pfam" id="PF01636"/>
    </source>
</evidence>
<dbReference type="InterPro" id="IPR011009">
    <property type="entry name" value="Kinase-like_dom_sf"/>
</dbReference>
<dbReference type="SUPFAM" id="SSF56112">
    <property type="entry name" value="Protein kinase-like (PK-like)"/>
    <property type="match status" value="1"/>
</dbReference>
<organism evidence="2 3">
    <name type="scientific">Pseudosporangium ferrugineum</name>
    <dbReference type="NCBI Taxonomy" id="439699"/>
    <lineage>
        <taxon>Bacteria</taxon>
        <taxon>Bacillati</taxon>
        <taxon>Actinomycetota</taxon>
        <taxon>Actinomycetes</taxon>
        <taxon>Micromonosporales</taxon>
        <taxon>Micromonosporaceae</taxon>
        <taxon>Pseudosporangium</taxon>
    </lineage>
</organism>
<proteinExistence type="predicted"/>
<keyword evidence="2" id="KW-0418">Kinase</keyword>
<protein>
    <submittedName>
        <fullName evidence="2">Ser/Thr protein kinase RdoA (MazF antagonist)</fullName>
    </submittedName>
</protein>
<dbReference type="Pfam" id="PF01636">
    <property type="entry name" value="APH"/>
    <property type="match status" value="1"/>
</dbReference>
<dbReference type="RefSeq" id="WP_106130503.1">
    <property type="nucleotide sequence ID" value="NZ_PVZG01000023.1"/>
</dbReference>
<comment type="caution">
    <text evidence="2">The sequence shown here is derived from an EMBL/GenBank/DDBJ whole genome shotgun (WGS) entry which is preliminary data.</text>
</comment>
<dbReference type="Proteomes" id="UP000239209">
    <property type="component" value="Unassembled WGS sequence"/>
</dbReference>
<keyword evidence="2" id="KW-0808">Transferase</keyword>
<dbReference type="EMBL" id="PVZG01000023">
    <property type="protein sequence ID" value="PRY20538.1"/>
    <property type="molecule type" value="Genomic_DNA"/>
</dbReference>
<dbReference type="GO" id="GO:0016301">
    <property type="term" value="F:kinase activity"/>
    <property type="evidence" value="ECO:0007669"/>
    <property type="project" value="UniProtKB-KW"/>
</dbReference>
<dbReference type="InterPro" id="IPR002575">
    <property type="entry name" value="Aminoglycoside_PTrfase"/>
</dbReference>
<reference evidence="2 3" key="1">
    <citation type="submission" date="2018-03" db="EMBL/GenBank/DDBJ databases">
        <title>Genomic Encyclopedia of Archaeal and Bacterial Type Strains, Phase II (KMG-II): from individual species to whole genera.</title>
        <authorList>
            <person name="Goeker M."/>
        </authorList>
    </citation>
    <scope>NUCLEOTIDE SEQUENCE [LARGE SCALE GENOMIC DNA]</scope>
    <source>
        <strain evidence="2 3">DSM 45348</strain>
    </source>
</reference>
<dbReference type="OrthoDB" id="9800774at2"/>
<accession>A0A2T0RH94</accession>
<dbReference type="AlphaFoldDB" id="A0A2T0RH94"/>
<evidence type="ECO:0000313" key="2">
    <source>
        <dbReference type="EMBL" id="PRY20538.1"/>
    </source>
</evidence>
<keyword evidence="3" id="KW-1185">Reference proteome</keyword>
<name>A0A2T0RH94_9ACTN</name>
<dbReference type="Gene3D" id="3.90.1200.10">
    <property type="match status" value="1"/>
</dbReference>
<sequence length="301" mass="32184">MVATLRSIVDPAWLAATVAREYALEVSGCVLLRSLVNDVYRVDTPAGRYVLKLYRAGYERAAWEVGLAAHVGAGVAQGVPLRGGALSGTVAAAEGAREFSLWRWVPGARPAKPRDDALYHRFGAATAAFHEAAGGFPAPPAYDVFALLDDVLARLPDAADRNLTAALAAEARSRLADAGLERGVCHGDVTLDNVHADGDRLIFYDLDRAAAGALATDLSPVAATPHWPAFLAGYRTVRPFPDPAVAMLPWLDVGLRLDYLHFHLYAKPAMRGTESLTDGWVAQNIAQLRAAAVNLLPADLW</sequence>
<evidence type="ECO:0000313" key="3">
    <source>
        <dbReference type="Proteomes" id="UP000239209"/>
    </source>
</evidence>